<keyword evidence="1" id="KW-0732">Signal</keyword>
<feature type="signal peptide" evidence="1">
    <location>
        <begin position="1"/>
        <end position="24"/>
    </location>
</feature>
<feature type="chain" id="PRO_5003041808" evidence="1">
    <location>
        <begin position="25"/>
        <end position="87"/>
    </location>
</feature>
<sequence>MKINIATITLALIALLLVFTTVSATECPQFIPVCQVGTRLAFKKVGDCEIPHCVPCPRIGIVVSCAPNETSVSTGGQCPTFYCVKNE</sequence>
<reference evidence="2 3" key="1">
    <citation type="journal article" date="2011" name="Genome Res.">
        <title>Phylogeny-wide analysis of social amoeba genomes highlights ancient origins for complex intercellular communication.</title>
        <authorList>
            <person name="Heidel A.J."/>
            <person name="Lawal H.M."/>
            <person name="Felder M."/>
            <person name="Schilde C."/>
            <person name="Helps N.R."/>
            <person name="Tunggal B."/>
            <person name="Rivero F."/>
            <person name="John U."/>
            <person name="Schleicher M."/>
            <person name="Eichinger L."/>
            <person name="Platzer M."/>
            <person name="Noegel A.A."/>
            <person name="Schaap P."/>
            <person name="Gloeckner G."/>
        </authorList>
    </citation>
    <scope>NUCLEOTIDE SEQUENCE [LARGE SCALE GENOMIC DNA]</scope>
    <source>
        <strain evidence="3">ATCC 26659 / Pp 5 / PN500</strain>
    </source>
</reference>
<protein>
    <submittedName>
        <fullName evidence="2">Uncharacterized protein</fullName>
    </submittedName>
</protein>
<comment type="caution">
    <text evidence="2">The sequence shown here is derived from an EMBL/GenBank/DDBJ whole genome shotgun (WGS) entry which is preliminary data.</text>
</comment>
<name>D3BL28_HETP5</name>
<proteinExistence type="predicted"/>
<evidence type="ECO:0000313" key="2">
    <source>
        <dbReference type="EMBL" id="EFA77762.1"/>
    </source>
</evidence>
<evidence type="ECO:0000313" key="3">
    <source>
        <dbReference type="Proteomes" id="UP000001396"/>
    </source>
</evidence>
<dbReference type="Proteomes" id="UP000001396">
    <property type="component" value="Unassembled WGS sequence"/>
</dbReference>
<dbReference type="GeneID" id="31364735"/>
<dbReference type="InParanoid" id="D3BL28"/>
<organism evidence="2 3">
    <name type="scientific">Heterostelium pallidum (strain ATCC 26659 / Pp 5 / PN500)</name>
    <name type="common">Cellular slime mold</name>
    <name type="synonym">Polysphondylium pallidum</name>
    <dbReference type="NCBI Taxonomy" id="670386"/>
    <lineage>
        <taxon>Eukaryota</taxon>
        <taxon>Amoebozoa</taxon>
        <taxon>Evosea</taxon>
        <taxon>Eumycetozoa</taxon>
        <taxon>Dictyostelia</taxon>
        <taxon>Acytosteliales</taxon>
        <taxon>Acytosteliaceae</taxon>
        <taxon>Heterostelium</taxon>
    </lineage>
</organism>
<keyword evidence="3" id="KW-1185">Reference proteome</keyword>
<dbReference type="AlphaFoldDB" id="D3BL28"/>
<evidence type="ECO:0000256" key="1">
    <source>
        <dbReference type="SAM" id="SignalP"/>
    </source>
</evidence>
<dbReference type="RefSeq" id="XP_020429890.1">
    <property type="nucleotide sequence ID" value="XM_020580057.1"/>
</dbReference>
<accession>D3BL28</accession>
<gene>
    <name evidence="2" type="ORF">PPL_09260</name>
</gene>
<dbReference type="EMBL" id="ADBJ01000039">
    <property type="protein sequence ID" value="EFA77762.1"/>
    <property type="molecule type" value="Genomic_DNA"/>
</dbReference>